<evidence type="ECO:0000256" key="3">
    <source>
        <dbReference type="ARBA" id="ARBA00023015"/>
    </source>
</evidence>
<dbReference type="SMART" id="SM00881">
    <property type="entry name" value="CoA_binding"/>
    <property type="match status" value="1"/>
</dbReference>
<evidence type="ECO:0000256" key="4">
    <source>
        <dbReference type="ARBA" id="ARBA00023027"/>
    </source>
</evidence>
<dbReference type="Pfam" id="PF02629">
    <property type="entry name" value="CoA_binding"/>
    <property type="match status" value="1"/>
</dbReference>
<dbReference type="PANTHER" id="PTHR35786:SF1">
    <property type="entry name" value="REDOX-SENSING TRANSCRIPTIONAL REPRESSOR REX 1"/>
    <property type="match status" value="1"/>
</dbReference>
<evidence type="ECO:0000313" key="10">
    <source>
        <dbReference type="EMBL" id="OYO11825.1"/>
    </source>
</evidence>
<dbReference type="Proteomes" id="UP000215896">
    <property type="component" value="Unassembled WGS sequence"/>
</dbReference>
<keyword evidence="4 7" id="KW-0520">NAD</keyword>
<feature type="binding site" evidence="7">
    <location>
        <begin position="107"/>
        <end position="112"/>
    </location>
    <ligand>
        <name>NAD(+)</name>
        <dbReference type="ChEBI" id="CHEBI:57540"/>
    </ligand>
</feature>
<dbReference type="InterPro" id="IPR009718">
    <property type="entry name" value="Rex_DNA-bd_C_dom"/>
</dbReference>
<dbReference type="GO" id="GO:0003700">
    <property type="term" value="F:DNA-binding transcription factor activity"/>
    <property type="evidence" value="ECO:0007669"/>
    <property type="project" value="UniProtKB-UniRule"/>
</dbReference>
<evidence type="ECO:0000256" key="5">
    <source>
        <dbReference type="ARBA" id="ARBA00023125"/>
    </source>
</evidence>
<accession>A0A4R6LLM7</accession>
<feature type="domain" description="CoA-binding" evidence="9">
    <location>
        <begin position="96"/>
        <end position="197"/>
    </location>
</feature>
<comment type="similarity">
    <text evidence="7">Belongs to the transcriptional regulatory Rex family.</text>
</comment>
<keyword evidence="3 7" id="KW-0805">Transcription regulation</keyword>
<evidence type="ECO:0000256" key="6">
    <source>
        <dbReference type="ARBA" id="ARBA00023163"/>
    </source>
</evidence>
<keyword evidence="1 7" id="KW-0963">Cytoplasm</keyword>
<feature type="region of interest" description="Disordered" evidence="8">
    <location>
        <begin position="1"/>
        <end position="23"/>
    </location>
</feature>
<dbReference type="GO" id="GO:0051775">
    <property type="term" value="P:response to redox state"/>
    <property type="evidence" value="ECO:0007669"/>
    <property type="project" value="InterPro"/>
</dbReference>
<dbReference type="HAMAP" id="MF_01131">
    <property type="entry name" value="Rex"/>
    <property type="match status" value="1"/>
</dbReference>
<dbReference type="GO" id="GO:0005737">
    <property type="term" value="C:cytoplasm"/>
    <property type="evidence" value="ECO:0007669"/>
    <property type="project" value="UniProtKB-SubCell"/>
</dbReference>
<protein>
    <recommendedName>
        <fullName evidence="7">Redox-sensing transcriptional repressor Rex</fullName>
    </recommendedName>
</protein>
<dbReference type="InterPro" id="IPR036390">
    <property type="entry name" value="WH_DNA-bd_sf"/>
</dbReference>
<sequence length="246" mass="25670">MSNRRDKAGAAQPPDGPRHRNGIPEATVSRLATYLGVLNSLAAAGVATISSGELAAAAGVNSAQLRKDLSHLGSYGIRGVGYDVAYLRFQLDQNIGSAEHWPVIIVGVGNLGRALVNHAGFSSRGFKVSALFDVEPRLVGTRVEGLTIHHLDDLSAVVDDPSVTIGVVTTPGESAQPVADTLVGAGIKCLLNFAAINLAVPADVTVRKVDLGSELQILAYHRQLSLADEISAEEMVTGGFGDRTDV</sequence>
<feature type="DNA-binding region" description="H-T-H motif" evidence="7">
    <location>
        <begin position="33"/>
        <end position="72"/>
    </location>
</feature>
<dbReference type="InterPro" id="IPR058236">
    <property type="entry name" value="Rex_actinobacterial-type"/>
</dbReference>
<dbReference type="NCBIfam" id="NF003994">
    <property type="entry name" value="PRK05472.2-3"/>
    <property type="match status" value="1"/>
</dbReference>
<keyword evidence="2 7" id="KW-0678">Repressor</keyword>
<dbReference type="Gene3D" id="3.40.50.720">
    <property type="entry name" value="NAD(P)-binding Rossmann-like Domain"/>
    <property type="match status" value="1"/>
</dbReference>
<dbReference type="AlphaFoldDB" id="A0A255G7H5"/>
<organism evidence="10 11">
    <name type="scientific">Enemella evansiae</name>
    <dbReference type="NCBI Taxonomy" id="2016499"/>
    <lineage>
        <taxon>Bacteria</taxon>
        <taxon>Bacillati</taxon>
        <taxon>Actinomycetota</taxon>
        <taxon>Actinomycetes</taxon>
        <taxon>Propionibacteriales</taxon>
        <taxon>Propionibacteriaceae</taxon>
        <taxon>Enemella</taxon>
    </lineage>
</organism>
<dbReference type="Pfam" id="PF06971">
    <property type="entry name" value="Put_DNA-bind_N"/>
    <property type="match status" value="1"/>
</dbReference>
<accession>A0A255G7H5</accession>
<comment type="subunit">
    <text evidence="7">Homodimer.</text>
</comment>
<keyword evidence="6 7" id="KW-0804">Transcription</keyword>
<dbReference type="GO" id="GO:0045892">
    <property type="term" value="P:negative regulation of DNA-templated transcription"/>
    <property type="evidence" value="ECO:0007669"/>
    <property type="project" value="InterPro"/>
</dbReference>
<dbReference type="NCBIfam" id="NF003992">
    <property type="entry name" value="PRK05472.2-1"/>
    <property type="match status" value="1"/>
</dbReference>
<dbReference type="SUPFAM" id="SSF51735">
    <property type="entry name" value="NAD(P)-binding Rossmann-fold domains"/>
    <property type="match status" value="1"/>
</dbReference>
<dbReference type="InterPro" id="IPR036388">
    <property type="entry name" value="WH-like_DNA-bd_sf"/>
</dbReference>
<dbReference type="InterPro" id="IPR022876">
    <property type="entry name" value="Tscrpt_rep_Rex"/>
</dbReference>
<evidence type="ECO:0000256" key="7">
    <source>
        <dbReference type="HAMAP-Rule" id="MF_01131"/>
    </source>
</evidence>
<dbReference type="Gene3D" id="1.10.10.10">
    <property type="entry name" value="Winged helix-like DNA-binding domain superfamily/Winged helix DNA-binding domain"/>
    <property type="match status" value="1"/>
</dbReference>
<name>A0A255G7H5_9ACTN</name>
<dbReference type="InterPro" id="IPR036291">
    <property type="entry name" value="NAD(P)-bd_dom_sf"/>
</dbReference>
<dbReference type="OrthoDB" id="9784760at2"/>
<comment type="subcellular location">
    <subcellularLocation>
        <location evidence="7">Cytoplasm</location>
    </subcellularLocation>
</comment>
<dbReference type="InterPro" id="IPR003781">
    <property type="entry name" value="CoA-bd"/>
</dbReference>
<dbReference type="NCBIfam" id="NF003995">
    <property type="entry name" value="PRK05472.2-4"/>
    <property type="match status" value="1"/>
</dbReference>
<evidence type="ECO:0000256" key="8">
    <source>
        <dbReference type="SAM" id="MobiDB-lite"/>
    </source>
</evidence>
<dbReference type="RefSeq" id="WP_094357416.1">
    <property type="nucleotide sequence ID" value="NZ_NMVK01000011.1"/>
</dbReference>
<dbReference type="GO" id="GO:0003677">
    <property type="term" value="F:DNA binding"/>
    <property type="evidence" value="ECO:0007669"/>
    <property type="project" value="UniProtKB-UniRule"/>
</dbReference>
<comment type="caution">
    <text evidence="10">The sequence shown here is derived from an EMBL/GenBank/DDBJ whole genome shotgun (WGS) entry which is preliminary data.</text>
</comment>
<keyword evidence="11" id="KW-1185">Reference proteome</keyword>
<evidence type="ECO:0000313" key="11">
    <source>
        <dbReference type="Proteomes" id="UP000215896"/>
    </source>
</evidence>
<comment type="function">
    <text evidence="7">Modulates transcription in response to changes in cellular NADH/NAD(+) redox state.</text>
</comment>
<dbReference type="NCBIfam" id="NF003996">
    <property type="entry name" value="PRK05472.2-5"/>
    <property type="match status" value="1"/>
</dbReference>
<evidence type="ECO:0000256" key="2">
    <source>
        <dbReference type="ARBA" id="ARBA00022491"/>
    </source>
</evidence>
<proteinExistence type="inferred from homology"/>
<evidence type="ECO:0000256" key="1">
    <source>
        <dbReference type="ARBA" id="ARBA00022490"/>
    </source>
</evidence>
<dbReference type="NCBIfam" id="NF003993">
    <property type="entry name" value="PRK05472.2-2"/>
    <property type="match status" value="1"/>
</dbReference>
<dbReference type="SUPFAM" id="SSF46785">
    <property type="entry name" value="Winged helix' DNA-binding domain"/>
    <property type="match status" value="1"/>
</dbReference>
<dbReference type="PANTHER" id="PTHR35786">
    <property type="entry name" value="REDOX-SENSING TRANSCRIPTIONAL REPRESSOR REX"/>
    <property type="match status" value="1"/>
</dbReference>
<reference evidence="10 11" key="1">
    <citation type="submission" date="2017-07" db="EMBL/GenBank/DDBJ databases">
        <title>Draft whole genome sequences of clinical Proprionibacteriaceae strains.</title>
        <authorList>
            <person name="Bernier A.-M."/>
            <person name="Bernard K."/>
            <person name="Domingo M.-C."/>
        </authorList>
    </citation>
    <scope>NUCLEOTIDE SEQUENCE [LARGE SCALE GENOMIC DNA]</scope>
    <source>
        <strain evidence="10 11">NML 030167</strain>
    </source>
</reference>
<gene>
    <name evidence="7" type="primary">rex</name>
    <name evidence="10" type="ORF">CGZ94_15640</name>
</gene>
<evidence type="ECO:0000259" key="9">
    <source>
        <dbReference type="SMART" id="SM00881"/>
    </source>
</evidence>
<keyword evidence="5 7" id="KW-0238">DNA-binding</keyword>
<dbReference type="EMBL" id="NMVO01000015">
    <property type="protein sequence ID" value="OYO11825.1"/>
    <property type="molecule type" value="Genomic_DNA"/>
</dbReference>